<comment type="caution">
    <text evidence="3">The sequence shown here is derived from an EMBL/GenBank/DDBJ whole genome shotgun (WGS) entry which is preliminary data.</text>
</comment>
<feature type="domain" description="DUF6533" evidence="2">
    <location>
        <begin position="146"/>
        <end position="191"/>
    </location>
</feature>
<organism evidence="3 4">
    <name type="scientific">Rhizopogon vesiculosus</name>
    <dbReference type="NCBI Taxonomy" id="180088"/>
    <lineage>
        <taxon>Eukaryota</taxon>
        <taxon>Fungi</taxon>
        <taxon>Dikarya</taxon>
        <taxon>Basidiomycota</taxon>
        <taxon>Agaricomycotina</taxon>
        <taxon>Agaricomycetes</taxon>
        <taxon>Agaricomycetidae</taxon>
        <taxon>Boletales</taxon>
        <taxon>Suillineae</taxon>
        <taxon>Rhizopogonaceae</taxon>
        <taxon>Rhizopogon</taxon>
    </lineage>
</organism>
<keyword evidence="1" id="KW-1133">Transmembrane helix</keyword>
<reference evidence="3 4" key="1">
    <citation type="submission" date="2016-03" db="EMBL/GenBank/DDBJ databases">
        <title>Comparative genomics of the ectomycorrhizal sister species Rhizopogon vinicolor and Rhizopogon vesiculosus (Basidiomycota: Boletales) reveals a divergence of the mating type B locus.</title>
        <authorList>
            <person name="Mujic A.B."/>
            <person name="Kuo A."/>
            <person name="Tritt A."/>
            <person name="Lipzen A."/>
            <person name="Chen C."/>
            <person name="Johnson J."/>
            <person name="Sharma A."/>
            <person name="Barry K."/>
            <person name="Grigoriev I.V."/>
            <person name="Spatafora J.W."/>
        </authorList>
    </citation>
    <scope>NUCLEOTIDE SEQUENCE [LARGE SCALE GENOMIC DNA]</scope>
    <source>
        <strain evidence="3 4">AM-OR11-056</strain>
    </source>
</reference>
<proteinExistence type="predicted"/>
<keyword evidence="4" id="KW-1185">Reference proteome</keyword>
<keyword evidence="1" id="KW-0812">Transmembrane</keyword>
<gene>
    <name evidence="3" type="ORF">AZE42_07975</name>
</gene>
<dbReference type="AlphaFoldDB" id="A0A1J8R3L5"/>
<keyword evidence="1" id="KW-0472">Membrane</keyword>
<feature type="transmembrane region" description="Helical" evidence="1">
    <location>
        <begin position="332"/>
        <end position="354"/>
    </location>
</feature>
<accession>A0A1J8R3L5</accession>
<feature type="transmembrane region" description="Helical" evidence="1">
    <location>
        <begin position="236"/>
        <end position="258"/>
    </location>
</feature>
<feature type="transmembrane region" description="Helical" evidence="1">
    <location>
        <begin position="212"/>
        <end position="229"/>
    </location>
</feature>
<dbReference type="OrthoDB" id="2661111at2759"/>
<name>A0A1J8R3L5_9AGAM</name>
<dbReference type="InterPro" id="IPR045340">
    <property type="entry name" value="DUF6533"/>
</dbReference>
<feature type="transmembrane region" description="Helical" evidence="1">
    <location>
        <begin position="184"/>
        <end position="206"/>
    </location>
</feature>
<dbReference type="Pfam" id="PF20151">
    <property type="entry name" value="DUF6533"/>
    <property type="match status" value="1"/>
</dbReference>
<evidence type="ECO:0000313" key="4">
    <source>
        <dbReference type="Proteomes" id="UP000183567"/>
    </source>
</evidence>
<sequence length="443" mass="51066">MLTDTGVLLVDDIRNSFKSRENATVHILVETFCIKPPSYTRSSRTIIRKLQAESDSERVRQITSHALLDAINLTIPAMPSHSRPSPTLYSHPASALPHRMNKHSAPNANGRYHPADRALVQIQFFDVSSIVMSIQEDVNRLYWNNYISVPVLTLISYEYLLLFEKEVKYVWKRKWSLMSCLYLVVRYLGLFLALLSGCCYALVVLLEWGYSVYFYFAEVILIWRIYALYNRSKRLLYVLLGFFLPIVALSIGTDVYLYSRRSAFSVIEIVTPNATYCQASFIVGPMVMIYTSIPIICFDIFLVVLVAIILVKHLKERRKIKMRPNTYVILIARYHIMYFILNLTNQIVLTIMWADISIPVMSFSELFMGAAPFILAPRLIISIWDTHAHDQCRHVETTFADCVCWTSSISEEHDIDSMVLYSLNCSTQKELPEYTSNTHILKS</sequence>
<evidence type="ECO:0000256" key="1">
    <source>
        <dbReference type="SAM" id="Phobius"/>
    </source>
</evidence>
<evidence type="ECO:0000259" key="2">
    <source>
        <dbReference type="Pfam" id="PF20151"/>
    </source>
</evidence>
<feature type="transmembrane region" description="Helical" evidence="1">
    <location>
        <begin position="141"/>
        <end position="163"/>
    </location>
</feature>
<dbReference type="Proteomes" id="UP000183567">
    <property type="component" value="Unassembled WGS sequence"/>
</dbReference>
<feature type="transmembrane region" description="Helical" evidence="1">
    <location>
        <begin position="289"/>
        <end position="311"/>
    </location>
</feature>
<evidence type="ECO:0000313" key="3">
    <source>
        <dbReference type="EMBL" id="OJA16362.1"/>
    </source>
</evidence>
<dbReference type="EMBL" id="LVVM01002630">
    <property type="protein sequence ID" value="OJA16362.1"/>
    <property type="molecule type" value="Genomic_DNA"/>
</dbReference>
<protein>
    <recommendedName>
        <fullName evidence="2">DUF6533 domain-containing protein</fullName>
    </recommendedName>
</protein>